<gene>
    <name evidence="3" type="ORF">ARHIZOSPH14_28120</name>
</gene>
<comment type="similarity">
    <text evidence="2">Belongs to the TacA antitoxin family.</text>
</comment>
<evidence type="ECO:0008006" key="5">
    <source>
        <dbReference type="Google" id="ProtNLM"/>
    </source>
</evidence>
<dbReference type="RefSeq" id="WP_281886061.1">
    <property type="nucleotide sequence ID" value="NZ_BSDP01000001.1"/>
</dbReference>
<dbReference type="GO" id="GO:0006355">
    <property type="term" value="P:regulation of DNA-templated transcription"/>
    <property type="evidence" value="ECO:0007669"/>
    <property type="project" value="InterPro"/>
</dbReference>
<evidence type="ECO:0000313" key="4">
    <source>
        <dbReference type="Proteomes" id="UP001144396"/>
    </source>
</evidence>
<dbReference type="SUPFAM" id="SSF47598">
    <property type="entry name" value="Ribbon-helix-helix"/>
    <property type="match status" value="1"/>
</dbReference>
<evidence type="ECO:0000313" key="3">
    <source>
        <dbReference type="EMBL" id="GLI28570.1"/>
    </source>
</evidence>
<comment type="caution">
    <text evidence="3">The sequence shown here is derived from an EMBL/GenBank/DDBJ whole genome shotgun (WGS) entry which is preliminary data.</text>
</comment>
<dbReference type="AlphaFoldDB" id="A0A9W6CYC4"/>
<dbReference type="Proteomes" id="UP001144396">
    <property type="component" value="Unassembled WGS sequence"/>
</dbReference>
<reference evidence="3" key="1">
    <citation type="submission" date="2022-12" db="EMBL/GenBank/DDBJ databases">
        <title>Reference genome sequencing for broad-spectrum identification of bacterial and archaeal isolates by mass spectrometry.</title>
        <authorList>
            <person name="Sekiguchi Y."/>
            <person name="Tourlousse D.M."/>
        </authorList>
    </citation>
    <scope>NUCLEOTIDE SEQUENCE</scope>
    <source>
        <strain evidence="3">14</strain>
    </source>
</reference>
<protein>
    <recommendedName>
        <fullName evidence="5">DUF1778 domain-containing protein</fullName>
    </recommendedName>
</protein>
<dbReference type="EMBL" id="BSDP01000001">
    <property type="protein sequence ID" value="GLI28570.1"/>
    <property type="molecule type" value="Genomic_DNA"/>
</dbReference>
<accession>A0A9W6CYC4</accession>
<dbReference type="Gene3D" id="1.20.5.780">
    <property type="entry name" value="Single helix bin"/>
    <property type="match status" value="1"/>
</dbReference>
<evidence type="ECO:0000256" key="2">
    <source>
        <dbReference type="ARBA" id="ARBA00049988"/>
    </source>
</evidence>
<proteinExistence type="inferred from homology"/>
<dbReference type="Pfam" id="PF08681">
    <property type="entry name" value="TacA1"/>
    <property type="match status" value="1"/>
</dbReference>
<keyword evidence="4" id="KW-1185">Reference proteome</keyword>
<name>A0A9W6CYC4_9MICO</name>
<sequence length="91" mass="10303">MPAAAKNQRLELRLTQEQKAEIEQAAQLSGRTVTDFSVSFLVEQAREVIRAEHELRMSDLARAEFSIRLEQPARPVAQLAELLKRPSAFVD</sequence>
<dbReference type="InterPro" id="IPR010985">
    <property type="entry name" value="Ribbon_hlx_hlx"/>
</dbReference>
<organism evidence="3 4">
    <name type="scientific">Agromyces rhizosphaerae</name>
    <dbReference type="NCBI Taxonomy" id="88374"/>
    <lineage>
        <taxon>Bacteria</taxon>
        <taxon>Bacillati</taxon>
        <taxon>Actinomycetota</taxon>
        <taxon>Actinomycetes</taxon>
        <taxon>Micrococcales</taxon>
        <taxon>Microbacteriaceae</taxon>
        <taxon>Agromyces</taxon>
    </lineage>
</organism>
<keyword evidence="1" id="KW-1277">Toxin-antitoxin system</keyword>
<dbReference type="InterPro" id="IPR014795">
    <property type="entry name" value="TacA_1-like"/>
</dbReference>
<evidence type="ECO:0000256" key="1">
    <source>
        <dbReference type="ARBA" id="ARBA00022649"/>
    </source>
</evidence>
<dbReference type="PANTHER" id="PTHR35401">
    <property type="entry name" value="COPG FAMILY HELIX-TURN-HELIX PROTEIN-RELATED-RELATED"/>
    <property type="match status" value="1"/>
</dbReference>